<dbReference type="EMBL" id="VSRR010095640">
    <property type="protein sequence ID" value="MPC93660.1"/>
    <property type="molecule type" value="Genomic_DNA"/>
</dbReference>
<dbReference type="Proteomes" id="UP000324222">
    <property type="component" value="Unassembled WGS sequence"/>
</dbReference>
<protein>
    <submittedName>
        <fullName evidence="2">Uncharacterized protein</fullName>
    </submittedName>
</protein>
<gene>
    <name evidence="2" type="ORF">E2C01_088797</name>
</gene>
<feature type="region of interest" description="Disordered" evidence="1">
    <location>
        <begin position="69"/>
        <end position="97"/>
    </location>
</feature>
<proteinExistence type="predicted"/>
<feature type="compositionally biased region" description="Basic residues" evidence="1">
    <location>
        <begin position="73"/>
        <end position="85"/>
    </location>
</feature>
<comment type="caution">
    <text evidence="2">The sequence shown here is derived from an EMBL/GenBank/DDBJ whole genome shotgun (WGS) entry which is preliminary data.</text>
</comment>
<name>A0A5B7JAA9_PORTR</name>
<evidence type="ECO:0000313" key="2">
    <source>
        <dbReference type="EMBL" id="MPC93660.1"/>
    </source>
</evidence>
<keyword evidence="3" id="KW-1185">Reference proteome</keyword>
<dbReference type="AlphaFoldDB" id="A0A5B7JAA9"/>
<accession>A0A5B7JAA9</accession>
<organism evidence="2 3">
    <name type="scientific">Portunus trituberculatus</name>
    <name type="common">Swimming crab</name>
    <name type="synonym">Neptunus trituberculatus</name>
    <dbReference type="NCBI Taxonomy" id="210409"/>
    <lineage>
        <taxon>Eukaryota</taxon>
        <taxon>Metazoa</taxon>
        <taxon>Ecdysozoa</taxon>
        <taxon>Arthropoda</taxon>
        <taxon>Crustacea</taxon>
        <taxon>Multicrustacea</taxon>
        <taxon>Malacostraca</taxon>
        <taxon>Eumalacostraca</taxon>
        <taxon>Eucarida</taxon>
        <taxon>Decapoda</taxon>
        <taxon>Pleocyemata</taxon>
        <taxon>Brachyura</taxon>
        <taxon>Eubrachyura</taxon>
        <taxon>Portunoidea</taxon>
        <taxon>Portunidae</taxon>
        <taxon>Portuninae</taxon>
        <taxon>Portunus</taxon>
    </lineage>
</organism>
<sequence>MAAYFFPTQSSLHEQHLSFVSSLLLITPSRPRPEQRRHYLIVFYRCFIFATSGAKFCDTAQDIRRPMSLHSATAHRHRRHRHRCRWGTSRTKPFDSS</sequence>
<evidence type="ECO:0000256" key="1">
    <source>
        <dbReference type="SAM" id="MobiDB-lite"/>
    </source>
</evidence>
<evidence type="ECO:0000313" key="3">
    <source>
        <dbReference type="Proteomes" id="UP000324222"/>
    </source>
</evidence>
<reference evidence="2 3" key="1">
    <citation type="submission" date="2019-05" db="EMBL/GenBank/DDBJ databases">
        <title>Another draft genome of Portunus trituberculatus and its Hox gene families provides insights of decapod evolution.</title>
        <authorList>
            <person name="Jeong J.-H."/>
            <person name="Song I."/>
            <person name="Kim S."/>
            <person name="Choi T."/>
            <person name="Kim D."/>
            <person name="Ryu S."/>
            <person name="Kim W."/>
        </authorList>
    </citation>
    <scope>NUCLEOTIDE SEQUENCE [LARGE SCALE GENOMIC DNA]</scope>
    <source>
        <tissue evidence="2">Muscle</tissue>
    </source>
</reference>
<feature type="compositionally biased region" description="Polar residues" evidence="1">
    <location>
        <begin position="88"/>
        <end position="97"/>
    </location>
</feature>